<evidence type="ECO:0000256" key="2">
    <source>
        <dbReference type="ARBA" id="ARBA00022695"/>
    </source>
</evidence>
<dbReference type="GO" id="GO:0051607">
    <property type="term" value="P:defense response to virus"/>
    <property type="evidence" value="ECO:0007669"/>
    <property type="project" value="UniProtKB-KW"/>
</dbReference>
<evidence type="ECO:0000256" key="10">
    <source>
        <dbReference type="ARBA" id="ARBA00048304"/>
    </source>
</evidence>
<keyword evidence="5" id="KW-0067">ATP-binding</keyword>
<keyword evidence="1" id="KW-0808">Transferase</keyword>
<reference evidence="14 15" key="1">
    <citation type="submission" date="2014-01" db="EMBL/GenBank/DDBJ databases">
        <title>Plasmidome dynamics in the species complex Clostridium novyi sensu lato converts strains of independent lineages into distinctly different pathogens.</title>
        <authorList>
            <person name="Skarin H."/>
            <person name="Segerman B."/>
        </authorList>
    </citation>
    <scope>NUCLEOTIDE SEQUENCE [LARGE SCALE GENOMIC DNA]</scope>
    <source>
        <strain evidence="14 15">4552</strain>
    </source>
</reference>
<dbReference type="GO" id="GO:0005524">
    <property type="term" value="F:ATP binding"/>
    <property type="evidence" value="ECO:0007669"/>
    <property type="project" value="UniProtKB-KW"/>
</dbReference>
<dbReference type="InterPro" id="IPR048445">
    <property type="entry name" value="DncV-like_NTFase"/>
</dbReference>
<evidence type="ECO:0000256" key="1">
    <source>
        <dbReference type="ARBA" id="ARBA00022679"/>
    </source>
</evidence>
<feature type="coiled-coil region" evidence="11">
    <location>
        <begin position="279"/>
        <end position="306"/>
    </location>
</feature>
<keyword evidence="4" id="KW-0547">Nucleotide-binding</keyword>
<dbReference type="GO" id="GO:0009117">
    <property type="term" value="P:nucleotide metabolic process"/>
    <property type="evidence" value="ECO:0007669"/>
    <property type="project" value="UniProtKB-KW"/>
</dbReference>
<proteinExistence type="predicted"/>
<evidence type="ECO:0000256" key="12">
    <source>
        <dbReference type="SAM" id="MobiDB-lite"/>
    </source>
</evidence>
<evidence type="ECO:0000256" key="4">
    <source>
        <dbReference type="ARBA" id="ARBA00022741"/>
    </source>
</evidence>
<accession>A0A0A0HZP2</accession>
<dbReference type="InterPro" id="IPR006116">
    <property type="entry name" value="NT_2-5OAS_ClassI-CCAase"/>
</dbReference>
<keyword evidence="3" id="KW-0479">Metal-binding</keyword>
<keyword evidence="2" id="KW-0548">Nucleotidyltransferase</keyword>
<dbReference type="EMBL" id="JENJ01000117">
    <property type="protein sequence ID" value="KGM92815.1"/>
    <property type="molecule type" value="Genomic_DNA"/>
</dbReference>
<dbReference type="AlphaFoldDB" id="A0A0A0HZP2"/>
<evidence type="ECO:0000256" key="3">
    <source>
        <dbReference type="ARBA" id="ARBA00022723"/>
    </source>
</evidence>
<sequence length="342" mass="39927">MMSIQSEFKKFNEKIRLDYGTNSELAEKRDTLLRILENDKDLPSFKKLDQGSYAMYTGIKPGDGREYDIDVGLRFNVNKSEYDPMDLKEDIEKLLKNHTEYGAEIKKPCVTVTYKKDGEPSYHVDLVVYVYEDKDNTDSQIYIAKGIKGNKDSQKWDKADPKGLVEHINNGVEMGKQRDQFRRMLRYLKRWKHRRFDAKGHSEPSSIGLNLIALDNFIYYEEDDLSALIHIVDSIVNSFRFEGIDKDGDFLYRIKSPLPIELDFELNSDVFEKMSDRQMTDFKEKAEKLQSDLNGVENETDEHEKYKKLQKIFGDDFEVPEEEKTAKKQYNYIPSSSSSGME</sequence>
<evidence type="ECO:0000256" key="11">
    <source>
        <dbReference type="SAM" id="Coils"/>
    </source>
</evidence>
<evidence type="ECO:0000313" key="15">
    <source>
        <dbReference type="Proteomes" id="UP000030012"/>
    </source>
</evidence>
<feature type="region of interest" description="Disordered" evidence="12">
    <location>
        <begin position="322"/>
        <end position="342"/>
    </location>
</feature>
<keyword evidence="11" id="KW-0175">Coiled coil</keyword>
<evidence type="ECO:0000256" key="9">
    <source>
        <dbReference type="ARBA" id="ARBA00044145"/>
    </source>
</evidence>
<dbReference type="Pfam" id="PF21654">
    <property type="entry name" value="DncV-like_NTFase"/>
    <property type="match status" value="1"/>
</dbReference>
<evidence type="ECO:0000259" key="13">
    <source>
        <dbReference type="Pfam" id="PF21654"/>
    </source>
</evidence>
<keyword evidence="8" id="KW-0051">Antiviral defense</keyword>
<feature type="domain" description="Cyclic GMP-AMP synthase DncV-like nucleotidyltransferase" evidence="13">
    <location>
        <begin position="49"/>
        <end position="129"/>
    </location>
</feature>
<gene>
    <name evidence="14" type="ORF">Z968_12805</name>
</gene>
<protein>
    <recommendedName>
        <fullName evidence="9">Cyclic GMP-AMP synthase</fullName>
    </recommendedName>
</protein>
<evidence type="ECO:0000256" key="5">
    <source>
        <dbReference type="ARBA" id="ARBA00022840"/>
    </source>
</evidence>
<feature type="compositionally biased region" description="Polar residues" evidence="12">
    <location>
        <begin position="332"/>
        <end position="342"/>
    </location>
</feature>
<keyword evidence="6" id="KW-0460">Magnesium</keyword>
<keyword evidence="7" id="KW-0546">Nucleotide metabolism</keyword>
<dbReference type="CDD" id="cd05400">
    <property type="entry name" value="NT_2-5OAS_ClassI-CCAase"/>
    <property type="match status" value="1"/>
</dbReference>
<evidence type="ECO:0000256" key="8">
    <source>
        <dbReference type="ARBA" id="ARBA00023118"/>
    </source>
</evidence>
<dbReference type="GO" id="GO:0016779">
    <property type="term" value="F:nucleotidyltransferase activity"/>
    <property type="evidence" value="ECO:0007669"/>
    <property type="project" value="UniProtKB-KW"/>
</dbReference>
<evidence type="ECO:0000256" key="7">
    <source>
        <dbReference type="ARBA" id="ARBA00023080"/>
    </source>
</evidence>
<evidence type="ECO:0000313" key="14">
    <source>
        <dbReference type="EMBL" id="KGM92815.1"/>
    </source>
</evidence>
<name>A0A0A0HZP2_CLONO</name>
<organism evidence="14 15">
    <name type="scientific">Clostridium novyi A str. 4552</name>
    <dbReference type="NCBI Taxonomy" id="1444289"/>
    <lineage>
        <taxon>Bacteria</taxon>
        <taxon>Bacillati</taxon>
        <taxon>Bacillota</taxon>
        <taxon>Clostridia</taxon>
        <taxon>Eubacteriales</taxon>
        <taxon>Clostridiaceae</taxon>
        <taxon>Clostridium</taxon>
    </lineage>
</organism>
<comment type="caution">
    <text evidence="14">The sequence shown here is derived from an EMBL/GenBank/DDBJ whole genome shotgun (WGS) entry which is preliminary data.</text>
</comment>
<dbReference type="Proteomes" id="UP000030012">
    <property type="component" value="Unassembled WGS sequence"/>
</dbReference>
<evidence type="ECO:0000256" key="6">
    <source>
        <dbReference type="ARBA" id="ARBA00022842"/>
    </source>
</evidence>
<comment type="catalytic activity">
    <reaction evidence="10">
        <text>GTP + ATP = 3',3'-cGAMP + 2 diphosphate</text>
        <dbReference type="Rhea" id="RHEA:35647"/>
        <dbReference type="ChEBI" id="CHEBI:30616"/>
        <dbReference type="ChEBI" id="CHEBI:33019"/>
        <dbReference type="ChEBI" id="CHEBI:37565"/>
        <dbReference type="ChEBI" id="CHEBI:71501"/>
    </reaction>
    <physiologicalReaction direction="left-to-right" evidence="10">
        <dbReference type="Rhea" id="RHEA:35648"/>
    </physiologicalReaction>
</comment>
<dbReference type="GO" id="GO:0046872">
    <property type="term" value="F:metal ion binding"/>
    <property type="evidence" value="ECO:0007669"/>
    <property type="project" value="UniProtKB-KW"/>
</dbReference>